<dbReference type="Proteomes" id="UP001163152">
    <property type="component" value="Chromosome"/>
</dbReference>
<dbReference type="EMBL" id="CP113797">
    <property type="protein sequence ID" value="WAL61887.1"/>
    <property type="molecule type" value="Genomic_DNA"/>
</dbReference>
<evidence type="ECO:0000313" key="2">
    <source>
        <dbReference type="Proteomes" id="UP001163152"/>
    </source>
</evidence>
<keyword evidence="2" id="KW-1185">Reference proteome</keyword>
<dbReference type="RefSeq" id="WP_268611954.1">
    <property type="nucleotide sequence ID" value="NZ_CP113797.1"/>
</dbReference>
<protein>
    <submittedName>
        <fullName evidence="1">Uncharacterized protein</fullName>
    </submittedName>
</protein>
<dbReference type="AlphaFoldDB" id="A0A9E8ZHK7"/>
<evidence type="ECO:0000313" key="1">
    <source>
        <dbReference type="EMBL" id="WAL61887.1"/>
    </source>
</evidence>
<organism evidence="1 2">
    <name type="scientific">Thermocoleostomius sinensis A174</name>
    <dbReference type="NCBI Taxonomy" id="2016057"/>
    <lineage>
        <taxon>Bacteria</taxon>
        <taxon>Bacillati</taxon>
        <taxon>Cyanobacteriota</taxon>
        <taxon>Cyanophyceae</taxon>
        <taxon>Oculatellales</taxon>
        <taxon>Oculatellaceae</taxon>
        <taxon>Thermocoleostomius</taxon>
    </lineage>
</organism>
<gene>
    <name evidence="1" type="ORF">OXH18_07865</name>
</gene>
<reference evidence="1" key="1">
    <citation type="submission" date="2022-12" db="EMBL/GenBank/DDBJ databases">
        <title>Polyphasic identification of a Novel Hot-Spring Cyanobacterium Ocullathermofonsia sinensis gen nov. sp. nov. and Genomic Insights on its Adaptations to the Thermal Habitat.</title>
        <authorList>
            <person name="Daroch M."/>
            <person name="Tang J."/>
            <person name="Jiang Y."/>
        </authorList>
    </citation>
    <scope>NUCLEOTIDE SEQUENCE</scope>
    <source>
        <strain evidence="1">PKUAC-SCTA174</strain>
    </source>
</reference>
<proteinExistence type="predicted"/>
<name>A0A9E8ZHK7_9CYAN</name>
<dbReference type="KEGG" id="tsin:OXH18_07865"/>
<accession>A0A9E8ZHK7</accession>
<sequence length="41" mass="4383">MKRIISGSNSIGATSNDAGIMLLALYQTTDAIVAGWHHIVR</sequence>